<protein>
    <submittedName>
        <fullName evidence="1">Uncharacterized protein</fullName>
    </submittedName>
</protein>
<accession>A0ACA8ZRE4</accession>
<organism evidence="1 2">
    <name type="scientific">Bathymodiolus azoricus thioautotrophic gill symbiont</name>
    <dbReference type="NCBI Taxonomy" id="235205"/>
    <lineage>
        <taxon>Bacteria</taxon>
        <taxon>Pseudomonadati</taxon>
        <taxon>Pseudomonadota</taxon>
        <taxon>Gammaproteobacteria</taxon>
        <taxon>sulfur-oxidizing symbionts</taxon>
    </lineage>
</organism>
<name>A0ACA8ZRE4_9GAMM</name>
<gene>
    <name evidence="1" type="ORF">AZO1586R_1723</name>
</gene>
<proteinExistence type="predicted"/>
<evidence type="ECO:0000313" key="1">
    <source>
        <dbReference type="EMBL" id="CAB5504226.1"/>
    </source>
</evidence>
<reference evidence="1" key="1">
    <citation type="submission" date="2020-05" db="EMBL/GenBank/DDBJ databases">
        <authorList>
            <person name="Petersen J."/>
            <person name="Sayavedra L."/>
        </authorList>
    </citation>
    <scope>NUCLEOTIDE SEQUENCE</scope>
    <source>
        <strain evidence="1">B azoricus SOX Menez Gwen</strain>
    </source>
</reference>
<sequence length="70" mass="9001">MLFSLLLVSFFEQRFYNYNQFFYKRFSTLFQSKSLSYCYFVDSVLFFWFFWFFLNVVLLMFFLLFRDYKI</sequence>
<evidence type="ECO:0000313" key="2">
    <source>
        <dbReference type="Proteomes" id="UP000635628"/>
    </source>
</evidence>
<comment type="caution">
    <text evidence="1">The sequence shown here is derived from an EMBL/GenBank/DDBJ whole genome shotgun (WGS) entry which is preliminary data.</text>
</comment>
<keyword evidence="2" id="KW-1185">Reference proteome</keyword>
<dbReference type="Proteomes" id="UP000635628">
    <property type="component" value="Unassembled WGS sequence"/>
</dbReference>
<dbReference type="EMBL" id="CAESAP020000249">
    <property type="protein sequence ID" value="CAB5504226.1"/>
    <property type="molecule type" value="Genomic_DNA"/>
</dbReference>